<keyword evidence="3" id="KW-1185">Reference proteome</keyword>
<organism evidence="2 3">
    <name type="scientific">Olea europaea subsp. europaea</name>
    <dbReference type="NCBI Taxonomy" id="158383"/>
    <lineage>
        <taxon>Eukaryota</taxon>
        <taxon>Viridiplantae</taxon>
        <taxon>Streptophyta</taxon>
        <taxon>Embryophyta</taxon>
        <taxon>Tracheophyta</taxon>
        <taxon>Spermatophyta</taxon>
        <taxon>Magnoliopsida</taxon>
        <taxon>eudicotyledons</taxon>
        <taxon>Gunneridae</taxon>
        <taxon>Pentapetalae</taxon>
        <taxon>asterids</taxon>
        <taxon>lamiids</taxon>
        <taxon>Lamiales</taxon>
        <taxon>Oleaceae</taxon>
        <taxon>Oleeae</taxon>
        <taxon>Olea</taxon>
    </lineage>
</organism>
<feature type="transmembrane region" description="Helical" evidence="1">
    <location>
        <begin position="99"/>
        <end position="120"/>
    </location>
</feature>
<comment type="caution">
    <text evidence="2">The sequence shown here is derived from an EMBL/GenBank/DDBJ whole genome shotgun (WGS) entry which is preliminary data.</text>
</comment>
<accession>A0A8S0UIU1</accession>
<keyword evidence="1" id="KW-0472">Membrane</keyword>
<dbReference type="EMBL" id="CACTIH010009032">
    <property type="protein sequence ID" value="CAA3019968.1"/>
    <property type="molecule type" value="Genomic_DNA"/>
</dbReference>
<gene>
    <name evidence="2" type="ORF">OLEA9_A118267</name>
</gene>
<dbReference type="Gramene" id="OE9A118267T1">
    <property type="protein sequence ID" value="OE9A118267C1"/>
    <property type="gene ID" value="OE9A118267"/>
</dbReference>
<keyword evidence="1" id="KW-0812">Transmembrane</keyword>
<dbReference type="AlphaFoldDB" id="A0A8S0UIU1"/>
<protein>
    <recommendedName>
        <fullName evidence="4">Transmembrane protein</fullName>
    </recommendedName>
</protein>
<sequence length="170" mass="19057">MPPEDKKVPPEDSLERHRDAPVTIYGALCVDLWYGGTSICGAWSTMVFVAVICVCTSMRWRSVWCGAMMRMAVVEVGCCSDKHIFWGWFFLQPAESEFLGIRVVVHVGGWWGIVAMFGVLGWQCSATVNLSLSSPFSLPVCVLVLMVAKWLLEEFITDQRWLVLMVCGDL</sequence>
<proteinExistence type="predicted"/>
<dbReference type="Proteomes" id="UP000594638">
    <property type="component" value="Unassembled WGS sequence"/>
</dbReference>
<feature type="transmembrane region" description="Helical" evidence="1">
    <location>
        <begin position="41"/>
        <end position="60"/>
    </location>
</feature>
<evidence type="ECO:0000256" key="1">
    <source>
        <dbReference type="SAM" id="Phobius"/>
    </source>
</evidence>
<feature type="transmembrane region" description="Helical" evidence="1">
    <location>
        <begin position="132"/>
        <end position="152"/>
    </location>
</feature>
<keyword evidence="1" id="KW-1133">Transmembrane helix</keyword>
<evidence type="ECO:0000313" key="2">
    <source>
        <dbReference type="EMBL" id="CAA3019968.1"/>
    </source>
</evidence>
<evidence type="ECO:0000313" key="3">
    <source>
        <dbReference type="Proteomes" id="UP000594638"/>
    </source>
</evidence>
<evidence type="ECO:0008006" key="4">
    <source>
        <dbReference type="Google" id="ProtNLM"/>
    </source>
</evidence>
<name>A0A8S0UIU1_OLEEU</name>
<reference evidence="2 3" key="1">
    <citation type="submission" date="2019-12" db="EMBL/GenBank/DDBJ databases">
        <authorList>
            <person name="Alioto T."/>
            <person name="Alioto T."/>
            <person name="Gomez Garrido J."/>
        </authorList>
    </citation>
    <scope>NUCLEOTIDE SEQUENCE [LARGE SCALE GENOMIC DNA]</scope>
</reference>